<dbReference type="Proteomes" id="UP001169760">
    <property type="component" value="Unassembled WGS sequence"/>
</dbReference>
<gene>
    <name evidence="1" type="ORF">Q4521_22260</name>
</gene>
<protein>
    <submittedName>
        <fullName evidence="1">Uncharacterized protein</fullName>
    </submittedName>
</protein>
<comment type="caution">
    <text evidence="1">The sequence shown here is derived from an EMBL/GenBank/DDBJ whole genome shotgun (WGS) entry which is preliminary data.</text>
</comment>
<accession>A0AAW7XFB9</accession>
<organism evidence="1 2">
    <name type="scientific">Saccharophagus degradans</name>
    <dbReference type="NCBI Taxonomy" id="86304"/>
    <lineage>
        <taxon>Bacteria</taxon>
        <taxon>Pseudomonadati</taxon>
        <taxon>Pseudomonadota</taxon>
        <taxon>Gammaproteobacteria</taxon>
        <taxon>Cellvibrionales</taxon>
        <taxon>Cellvibrionaceae</taxon>
        <taxon>Saccharophagus</taxon>
    </lineage>
</organism>
<evidence type="ECO:0000313" key="2">
    <source>
        <dbReference type="Proteomes" id="UP001169760"/>
    </source>
</evidence>
<evidence type="ECO:0000313" key="1">
    <source>
        <dbReference type="EMBL" id="MDO6425218.1"/>
    </source>
</evidence>
<reference evidence="1" key="1">
    <citation type="submission" date="2023-07" db="EMBL/GenBank/DDBJ databases">
        <title>Genome content predicts the carbon catabolic preferences of heterotrophic bacteria.</title>
        <authorList>
            <person name="Gralka M."/>
        </authorList>
    </citation>
    <scope>NUCLEOTIDE SEQUENCE</scope>
    <source>
        <strain evidence="1">I3M17_2</strain>
    </source>
</reference>
<sequence length="45" mass="4734">MFTLISAMQYESKKNGVAAVCFGGGEAVAMAVELFELVGVYLGCK</sequence>
<name>A0AAW7XFB9_9GAMM</name>
<dbReference type="AlphaFoldDB" id="A0AAW7XFB9"/>
<dbReference type="InterPro" id="IPR020610">
    <property type="entry name" value="Thiolase_AS"/>
</dbReference>
<dbReference type="RefSeq" id="WP_303494671.1">
    <property type="nucleotide sequence ID" value="NZ_JAUOPB010000437.1"/>
</dbReference>
<proteinExistence type="predicted"/>
<dbReference type="EMBL" id="JAUOPB010000437">
    <property type="protein sequence ID" value="MDO6425218.1"/>
    <property type="molecule type" value="Genomic_DNA"/>
</dbReference>
<dbReference type="PROSITE" id="PS00099">
    <property type="entry name" value="THIOLASE_3"/>
    <property type="match status" value="1"/>
</dbReference>
<dbReference type="GO" id="GO:0016747">
    <property type="term" value="F:acyltransferase activity, transferring groups other than amino-acyl groups"/>
    <property type="evidence" value="ECO:0007669"/>
    <property type="project" value="InterPro"/>
</dbReference>